<name>A0A1L7N884_PSEPU</name>
<dbReference type="AlphaFoldDB" id="A0A1L7N884"/>
<dbReference type="EMBL" id="AP015029">
    <property type="protein sequence ID" value="BAW21669.1"/>
    <property type="molecule type" value="Genomic_DNA"/>
</dbReference>
<dbReference type="Proteomes" id="UP000218731">
    <property type="component" value="Chromosome 1"/>
</dbReference>
<evidence type="ECO:0000259" key="1">
    <source>
        <dbReference type="Pfam" id="PF19993"/>
    </source>
</evidence>
<dbReference type="InterPro" id="IPR045528">
    <property type="entry name" value="DO-GTPase2"/>
</dbReference>
<evidence type="ECO:0000313" key="3">
    <source>
        <dbReference type="Proteomes" id="UP000218731"/>
    </source>
</evidence>
<proteinExistence type="predicted"/>
<dbReference type="InterPro" id="IPR027417">
    <property type="entry name" value="P-loop_NTPase"/>
</dbReference>
<organism evidence="2 3">
    <name type="scientific">Pseudomonas putida</name>
    <name type="common">Arthrobacter siderocapsulatus</name>
    <dbReference type="NCBI Taxonomy" id="303"/>
    <lineage>
        <taxon>Bacteria</taxon>
        <taxon>Pseudomonadati</taxon>
        <taxon>Pseudomonadota</taxon>
        <taxon>Gammaproteobacteria</taxon>
        <taxon>Pseudomonadales</taxon>
        <taxon>Pseudomonadaceae</taxon>
        <taxon>Pseudomonas</taxon>
    </lineage>
</organism>
<accession>A0A1L7N884</accession>
<sequence>MGESDLNFVSGRIKPITVGIVGPESAGKTTLLGAFYLLLGQGALTTETNVFSNSYTLAGWEAVATYLRWKPGHPPSFPPHTPSGAARAPGMLHLGFRREDGSLRDLLFADAPGEWFQKWAINEQAADAEGARWIARHADVTLLIADRQALSGSKMGTARNDFQLLAQRAIAESRGRRLALVWTKGDVDVAEAMEAQIRKAVASHSSSVPEFTVSVSASAQVDAAEGFRKVFDWIICTKRAGLELPMTEVGGHDPLFRFGRR</sequence>
<dbReference type="Pfam" id="PF19993">
    <property type="entry name" value="DO-GTPase2"/>
    <property type="match status" value="1"/>
</dbReference>
<dbReference type="SUPFAM" id="SSF52540">
    <property type="entry name" value="P-loop containing nucleoside triphosphate hydrolases"/>
    <property type="match status" value="1"/>
</dbReference>
<evidence type="ECO:0000313" key="2">
    <source>
        <dbReference type="EMBL" id="BAW21669.1"/>
    </source>
</evidence>
<dbReference type="Gene3D" id="3.40.50.300">
    <property type="entry name" value="P-loop containing nucleotide triphosphate hydrolases"/>
    <property type="match status" value="1"/>
</dbReference>
<feature type="domain" description="Double-GTPase 2" evidence="1">
    <location>
        <begin position="17"/>
        <end position="233"/>
    </location>
</feature>
<dbReference type="RefSeq" id="WP_096425623.1">
    <property type="nucleotide sequence ID" value="NZ_AP015029.1"/>
</dbReference>
<reference evidence="2 3" key="1">
    <citation type="submission" date="2015-11" db="EMBL/GenBank/DDBJ databases">
        <title>Complete genome sequencing of a biphenyl-degrading bacterium, Pseudomonas putida KF715 (=NBRC110667).</title>
        <authorList>
            <person name="Suenaga H."/>
            <person name="Fujihara N."/>
            <person name="Watanabe T."/>
            <person name="Hirose J."/>
            <person name="Kimura N."/>
            <person name="Yamazoe A."/>
            <person name="Hosoyama A."/>
            <person name="Shimodaira J."/>
            <person name="Furukawa K."/>
        </authorList>
    </citation>
    <scope>NUCLEOTIDE SEQUENCE [LARGE SCALE GENOMIC DNA]</scope>
    <source>
        <strain evidence="2 3">KF715</strain>
    </source>
</reference>
<gene>
    <name evidence="2" type="ORF">KF715C_ch10960</name>
</gene>
<protein>
    <recommendedName>
        <fullName evidence="1">Double-GTPase 2 domain-containing protein</fullName>
    </recommendedName>
</protein>